<dbReference type="SUPFAM" id="SSF53927">
    <property type="entry name" value="Cytidine deaminase-like"/>
    <property type="match status" value="1"/>
</dbReference>
<keyword evidence="6 10" id="KW-0378">Hydrolase</keyword>
<dbReference type="GO" id="GO:0004643">
    <property type="term" value="F:phosphoribosylaminoimidazolecarboxamide formyltransferase activity"/>
    <property type="evidence" value="ECO:0007669"/>
    <property type="project" value="UniProtKB-UniRule"/>
</dbReference>
<comment type="similarity">
    <text evidence="3 10">Belongs to the PurH family.</text>
</comment>
<dbReference type="GO" id="GO:0006189">
    <property type="term" value="P:'de novo' IMP biosynthetic process"/>
    <property type="evidence" value="ECO:0007669"/>
    <property type="project" value="UniProtKB-UniRule"/>
</dbReference>
<evidence type="ECO:0000256" key="9">
    <source>
        <dbReference type="ARBA" id="ARBA00050687"/>
    </source>
</evidence>
<evidence type="ECO:0000256" key="2">
    <source>
        <dbReference type="ARBA" id="ARBA00004954"/>
    </source>
</evidence>
<evidence type="ECO:0000256" key="4">
    <source>
        <dbReference type="ARBA" id="ARBA00022679"/>
    </source>
</evidence>
<comment type="catalytic activity">
    <reaction evidence="9 10">
        <text>IMP + H2O = 5-formamido-1-(5-phospho-D-ribosyl)imidazole-4-carboxamide</text>
        <dbReference type="Rhea" id="RHEA:18445"/>
        <dbReference type="ChEBI" id="CHEBI:15377"/>
        <dbReference type="ChEBI" id="CHEBI:58053"/>
        <dbReference type="ChEBI" id="CHEBI:58467"/>
        <dbReference type="EC" id="3.5.4.10"/>
    </reaction>
</comment>
<dbReference type="PROSITE" id="PS51855">
    <property type="entry name" value="MGS"/>
    <property type="match status" value="1"/>
</dbReference>
<keyword evidence="7 10" id="KW-0511">Multifunctional enzyme</keyword>
<evidence type="ECO:0000256" key="3">
    <source>
        <dbReference type="ARBA" id="ARBA00007667"/>
    </source>
</evidence>
<dbReference type="EC" id="2.1.2.3" evidence="10"/>
<dbReference type="NCBIfam" id="NF002049">
    <property type="entry name" value="PRK00881.1"/>
    <property type="match status" value="1"/>
</dbReference>
<dbReference type="SMART" id="SM00798">
    <property type="entry name" value="AICARFT_IMPCHas"/>
    <property type="match status" value="1"/>
</dbReference>
<evidence type="ECO:0000256" key="6">
    <source>
        <dbReference type="ARBA" id="ARBA00022801"/>
    </source>
</evidence>
<comment type="domain">
    <text evidence="10">The IMP cyclohydrolase activity resides in the N-terminal region.</text>
</comment>
<comment type="catalytic activity">
    <reaction evidence="8 10">
        <text>(6R)-10-formyltetrahydrofolate + 5-amino-1-(5-phospho-beta-D-ribosyl)imidazole-4-carboxamide = 5-formamido-1-(5-phospho-D-ribosyl)imidazole-4-carboxamide + (6S)-5,6,7,8-tetrahydrofolate</text>
        <dbReference type="Rhea" id="RHEA:22192"/>
        <dbReference type="ChEBI" id="CHEBI:57453"/>
        <dbReference type="ChEBI" id="CHEBI:58467"/>
        <dbReference type="ChEBI" id="CHEBI:58475"/>
        <dbReference type="ChEBI" id="CHEBI:195366"/>
        <dbReference type="EC" id="2.1.2.3"/>
    </reaction>
</comment>
<dbReference type="SUPFAM" id="SSF52335">
    <property type="entry name" value="Methylglyoxal synthase-like"/>
    <property type="match status" value="1"/>
</dbReference>
<dbReference type="OrthoDB" id="9802065at2"/>
<dbReference type="UniPathway" id="UPA00074">
    <property type="reaction ID" value="UER00133"/>
</dbReference>
<dbReference type="PANTHER" id="PTHR11692">
    <property type="entry name" value="BIFUNCTIONAL PURINE BIOSYNTHESIS PROTEIN PURH"/>
    <property type="match status" value="1"/>
</dbReference>
<organism evidence="12 13">
    <name type="scientific">Desulfurella multipotens</name>
    <dbReference type="NCBI Taxonomy" id="79269"/>
    <lineage>
        <taxon>Bacteria</taxon>
        <taxon>Pseudomonadati</taxon>
        <taxon>Campylobacterota</taxon>
        <taxon>Desulfurellia</taxon>
        <taxon>Desulfurellales</taxon>
        <taxon>Desulfurellaceae</taxon>
        <taxon>Desulfurella</taxon>
    </lineage>
</organism>
<evidence type="ECO:0000256" key="1">
    <source>
        <dbReference type="ARBA" id="ARBA00004844"/>
    </source>
</evidence>
<dbReference type="InterPro" id="IPR036914">
    <property type="entry name" value="MGS-like_dom_sf"/>
</dbReference>
<dbReference type="SMART" id="SM00851">
    <property type="entry name" value="MGS"/>
    <property type="match status" value="1"/>
</dbReference>
<dbReference type="Gene3D" id="3.40.140.20">
    <property type="match status" value="2"/>
</dbReference>
<evidence type="ECO:0000313" key="12">
    <source>
        <dbReference type="EMBL" id="SDC83783.1"/>
    </source>
</evidence>
<protein>
    <recommendedName>
        <fullName evidence="10">Bifunctional purine biosynthesis protein PurH</fullName>
    </recommendedName>
    <domain>
        <recommendedName>
            <fullName evidence="10">Phosphoribosylaminoimidazolecarboxamide formyltransferase</fullName>
            <ecNumber evidence="10">2.1.2.3</ecNumber>
        </recommendedName>
        <alternativeName>
            <fullName evidence="10">AICAR transformylase</fullName>
        </alternativeName>
    </domain>
    <domain>
        <recommendedName>
            <fullName evidence="10">IMP cyclohydrolase</fullName>
            <ecNumber evidence="10">3.5.4.10</ecNumber>
        </recommendedName>
        <alternativeName>
            <fullName evidence="10">ATIC</fullName>
        </alternativeName>
        <alternativeName>
            <fullName evidence="10">IMP synthase</fullName>
        </alternativeName>
        <alternativeName>
            <fullName evidence="10">Inosinicase</fullName>
        </alternativeName>
    </domain>
</protein>
<dbReference type="InterPro" id="IPR016193">
    <property type="entry name" value="Cytidine_deaminase-like"/>
</dbReference>
<keyword evidence="5 10" id="KW-0658">Purine biosynthesis</keyword>
<gene>
    <name evidence="10" type="primary">purH</name>
    <name evidence="12" type="ORF">SAMN05660835_01441</name>
</gene>
<dbReference type="Gene3D" id="3.40.50.1380">
    <property type="entry name" value="Methylglyoxal synthase-like domain"/>
    <property type="match status" value="1"/>
</dbReference>
<dbReference type="InterPro" id="IPR024051">
    <property type="entry name" value="AICAR_Tfase_dup_dom_sf"/>
</dbReference>
<evidence type="ECO:0000256" key="7">
    <source>
        <dbReference type="ARBA" id="ARBA00023268"/>
    </source>
</evidence>
<evidence type="ECO:0000256" key="10">
    <source>
        <dbReference type="HAMAP-Rule" id="MF_00139"/>
    </source>
</evidence>
<dbReference type="EMBL" id="FMYU01000010">
    <property type="protein sequence ID" value="SDC83783.1"/>
    <property type="molecule type" value="Genomic_DNA"/>
</dbReference>
<dbReference type="PIRSF" id="PIRSF000414">
    <property type="entry name" value="AICARFT_IMPCHas"/>
    <property type="match status" value="1"/>
</dbReference>
<dbReference type="GO" id="GO:0003937">
    <property type="term" value="F:IMP cyclohydrolase activity"/>
    <property type="evidence" value="ECO:0007669"/>
    <property type="project" value="UniProtKB-UniRule"/>
</dbReference>
<comment type="pathway">
    <text evidence="1 10">Purine metabolism; IMP biosynthesis via de novo pathway; IMP from 5-formamido-1-(5-phospho-D-ribosyl)imidazole-4-carboxamide: step 1/1.</text>
</comment>
<name>A0A1G6PUJ2_9BACT</name>
<dbReference type="FunFam" id="3.40.140.20:FF:000001">
    <property type="entry name" value="Bifunctional purine biosynthesis protein PurH"/>
    <property type="match status" value="1"/>
</dbReference>
<dbReference type="HAMAP" id="MF_00139">
    <property type="entry name" value="PurH"/>
    <property type="match status" value="1"/>
</dbReference>
<proteinExistence type="inferred from homology"/>
<dbReference type="EC" id="3.5.4.10" evidence="10"/>
<accession>A0A1G6PUJ2</accession>
<sequence>MRAIISVYDKSGIVEFAKFLEEKGVSIISTGSTYNLLKQNGIGATSVENYTGFEEILDGRVKTLQYKIHAGILADLSNPKHKEELSIHNIEPIDIVVVNLYPFEQVAMRSNNTNELIENIDIGGPTLIRAASKNYKRVLVVVDPKDYTRVMENFDNIDIDFRKKCALKAFALTSYYDSVIVEKFGYKGDTLNIGMKLKKSLRYGENPHQAANFYRVPLKKGLPNMVQLQGKEISFNNILDIDVAYRMMIESTYLSKPFMCTIIKHNTPCGVACADNPQDAYEKALFCDPISAFGGIVGINGSVDANLAKKLTERFYEVIVAFDFEKEALSILSKKKNLILAKVDKVDINSYKENKDIKSVVGGFVVQDSDYLDDFSYEIVTQSKPTQNQIEDLKFAWFVAKFAKSNAICFALNSQALAIGAGQTSRVDAVKCAAQKAKDLGINLEGSVLASDGFFPFRDNIDLAKSFGATAFVQPGGSIRDDEVIKACNEYNLPMIFTKKRHFRH</sequence>
<keyword evidence="4 10" id="KW-0808">Transferase</keyword>
<dbReference type="RefSeq" id="WP_092129240.1">
    <property type="nucleotide sequence ID" value="NZ_FMYU01000010.1"/>
</dbReference>
<dbReference type="Pfam" id="PF01808">
    <property type="entry name" value="AICARFT_IMPCHas"/>
    <property type="match status" value="1"/>
</dbReference>
<comment type="pathway">
    <text evidence="2 10">Purine metabolism; IMP biosynthesis via de novo pathway; 5-formamido-1-(5-phospho-D-ribosyl)imidazole-4-carboxamide from 5-amino-1-(5-phospho-D-ribosyl)imidazole-4-carboxamide (10-formyl THF route): step 1/1.</text>
</comment>
<dbReference type="InterPro" id="IPR002695">
    <property type="entry name" value="PurH-like"/>
</dbReference>
<dbReference type="GO" id="GO:0005829">
    <property type="term" value="C:cytosol"/>
    <property type="evidence" value="ECO:0007669"/>
    <property type="project" value="TreeGrafter"/>
</dbReference>
<dbReference type="InterPro" id="IPR011607">
    <property type="entry name" value="MGS-like_dom"/>
</dbReference>
<dbReference type="NCBIfam" id="TIGR00355">
    <property type="entry name" value="purH"/>
    <property type="match status" value="1"/>
</dbReference>
<evidence type="ECO:0000256" key="8">
    <source>
        <dbReference type="ARBA" id="ARBA00050488"/>
    </source>
</evidence>
<dbReference type="AlphaFoldDB" id="A0A1G6PUJ2"/>
<dbReference type="PANTHER" id="PTHR11692:SF0">
    <property type="entry name" value="BIFUNCTIONAL PURINE BIOSYNTHESIS PROTEIN ATIC"/>
    <property type="match status" value="1"/>
</dbReference>
<evidence type="ECO:0000313" key="13">
    <source>
        <dbReference type="Proteomes" id="UP000199411"/>
    </source>
</evidence>
<reference evidence="13" key="1">
    <citation type="submission" date="2016-10" db="EMBL/GenBank/DDBJ databases">
        <authorList>
            <person name="Varghese N."/>
            <person name="Submissions S."/>
        </authorList>
    </citation>
    <scope>NUCLEOTIDE SEQUENCE [LARGE SCALE GENOMIC DNA]</scope>
    <source>
        <strain evidence="13">DSM 8415</strain>
    </source>
</reference>
<evidence type="ECO:0000256" key="5">
    <source>
        <dbReference type="ARBA" id="ARBA00022755"/>
    </source>
</evidence>
<dbReference type="FunFam" id="3.40.50.1380:FF:000001">
    <property type="entry name" value="Bifunctional purine biosynthesis protein PurH"/>
    <property type="match status" value="1"/>
</dbReference>
<evidence type="ECO:0000259" key="11">
    <source>
        <dbReference type="PROSITE" id="PS51855"/>
    </source>
</evidence>
<dbReference type="CDD" id="cd01421">
    <property type="entry name" value="IMPCH"/>
    <property type="match status" value="1"/>
</dbReference>
<dbReference type="Proteomes" id="UP000199411">
    <property type="component" value="Unassembled WGS sequence"/>
</dbReference>
<feature type="domain" description="MGS-like" evidence="11">
    <location>
        <begin position="1"/>
        <end position="142"/>
    </location>
</feature>
<dbReference type="Pfam" id="PF02142">
    <property type="entry name" value="MGS"/>
    <property type="match status" value="1"/>
</dbReference>
<keyword evidence="13" id="KW-1185">Reference proteome</keyword>